<dbReference type="STRING" id="318479.A0A0N4UIJ1"/>
<evidence type="ECO:0000256" key="4">
    <source>
        <dbReference type="ARBA" id="ARBA00022771"/>
    </source>
</evidence>
<keyword evidence="7 12" id="KW-0238">DNA-binding</keyword>
<dbReference type="SUPFAM" id="SSF48508">
    <property type="entry name" value="Nuclear receptor ligand-binding domain"/>
    <property type="match status" value="1"/>
</dbReference>
<dbReference type="InterPro" id="IPR000536">
    <property type="entry name" value="Nucl_hrmn_rcpt_lig-bd"/>
</dbReference>
<dbReference type="GO" id="GO:0003700">
    <property type="term" value="F:DNA-binding transcription factor activity"/>
    <property type="evidence" value="ECO:0007669"/>
    <property type="project" value="InterPro"/>
</dbReference>
<dbReference type="Proteomes" id="UP000274756">
    <property type="component" value="Unassembled WGS sequence"/>
</dbReference>
<dbReference type="Proteomes" id="UP000038040">
    <property type="component" value="Unplaced"/>
</dbReference>
<evidence type="ECO:0000256" key="8">
    <source>
        <dbReference type="ARBA" id="ARBA00023163"/>
    </source>
</evidence>
<dbReference type="InterPro" id="IPR001628">
    <property type="entry name" value="Znf_hrmn_rcpt"/>
</dbReference>
<dbReference type="Gene3D" id="3.30.50.10">
    <property type="entry name" value="Erythroid Transcription Factor GATA-1, subunit A"/>
    <property type="match status" value="1"/>
</dbReference>
<dbReference type="WBParaSite" id="DME_0000742401-mRNA-1">
    <property type="protein sequence ID" value="DME_0000742401-mRNA-1"/>
    <property type="gene ID" value="DME_0000742401"/>
</dbReference>
<evidence type="ECO:0000256" key="5">
    <source>
        <dbReference type="ARBA" id="ARBA00022833"/>
    </source>
</evidence>
<evidence type="ECO:0000259" key="13">
    <source>
        <dbReference type="PROSITE" id="PS51030"/>
    </source>
</evidence>
<dbReference type="PANTHER" id="PTHR47519:SF4">
    <property type="entry name" value="NUCLEAR HORMONE RECEPTOR FAMILY"/>
    <property type="match status" value="1"/>
</dbReference>
<dbReference type="InterPro" id="IPR049636">
    <property type="entry name" value="HNF4-like_DBD"/>
</dbReference>
<dbReference type="SMART" id="SM00430">
    <property type="entry name" value="HOLI"/>
    <property type="match status" value="1"/>
</dbReference>
<dbReference type="FunFam" id="3.30.50.10:FF:000030">
    <property type="entry name" value="Nuclear Hormone Receptor family"/>
    <property type="match status" value="1"/>
</dbReference>
<sequence length="528" mass="60787">MFAKGKSGREFYEICRVCGDGHARMHYGVLTCFGCKGFFRRTLKRTSEYSCRHQGNCIVDKHERNSCRFCRFKRCLEVGMDPKAVRPDRDATGRHYQTKVRRLKFTSGDESSDEAIITEDWSRKLSVEMRTILMQLMNIEIMVNRGDTNQKAVDLYPLPFNSIQQILNNPSLLNGKRTEVVRYEPYRQVENNELVAVAHRRLIVTIDWVNHLFDMMDLTGFEDKIALIRNGFAPLMIFSFAAATAKTTKEKDIICLCSSGYVPRNVHSIFNKPYHLANRIIERTIDELTQPFRNLNFTEEEIVLMKAIIILNPHVKGLSSDATDQVADLRDRIQEVLYHVVRETHPKEVASSRFGNLLLFLPTIMILGNIMCENIQLMQSFERKDADQMLLDLFETEAVPTHEIRKPIDPCCSSESIEFRTSMAYNYGYIEPSSSSSSISSIEFLPQLSSFDQRRYMDSTNSLHDMLSECITESDPDYNTTLTPDTFNEMQQAHTGINVIDIDYHGTPPNSPEFSLVQFSRPEFYIGQ</sequence>
<dbReference type="CDD" id="cd06960">
    <property type="entry name" value="NR_DBD_HNF4A"/>
    <property type="match status" value="1"/>
</dbReference>
<dbReference type="SUPFAM" id="SSF57716">
    <property type="entry name" value="Glucocorticoid receptor-like (DNA-binding domain)"/>
    <property type="match status" value="1"/>
</dbReference>
<dbReference type="OrthoDB" id="5854198at2759"/>
<evidence type="ECO:0000313" key="17">
    <source>
        <dbReference type="Proteomes" id="UP000274756"/>
    </source>
</evidence>
<evidence type="ECO:0000256" key="7">
    <source>
        <dbReference type="ARBA" id="ARBA00023125"/>
    </source>
</evidence>
<keyword evidence="4 12" id="KW-0863">Zinc-finger</keyword>
<evidence type="ECO:0000256" key="10">
    <source>
        <dbReference type="ARBA" id="ARBA00023242"/>
    </source>
</evidence>
<dbReference type="Gene3D" id="1.10.565.10">
    <property type="entry name" value="Retinoid X Receptor"/>
    <property type="match status" value="1"/>
</dbReference>
<dbReference type="PRINTS" id="PR00398">
    <property type="entry name" value="STRDHORMONER"/>
</dbReference>
<reference evidence="18" key="1">
    <citation type="submission" date="2017-02" db="UniProtKB">
        <authorList>
            <consortium name="WormBaseParasite"/>
        </authorList>
    </citation>
    <scope>IDENTIFICATION</scope>
</reference>
<evidence type="ECO:0000256" key="9">
    <source>
        <dbReference type="ARBA" id="ARBA00023170"/>
    </source>
</evidence>
<keyword evidence="10 12" id="KW-0539">Nucleus</keyword>
<dbReference type="GO" id="GO:0000978">
    <property type="term" value="F:RNA polymerase II cis-regulatory region sequence-specific DNA binding"/>
    <property type="evidence" value="ECO:0007669"/>
    <property type="project" value="InterPro"/>
</dbReference>
<comment type="similarity">
    <text evidence="2 12">Belongs to the nuclear hormone receptor family.</text>
</comment>
<dbReference type="SMART" id="SM00399">
    <property type="entry name" value="ZnF_C4"/>
    <property type="match status" value="1"/>
</dbReference>
<gene>
    <name evidence="15" type="ORF">DME_LOCUS10062</name>
</gene>
<evidence type="ECO:0000313" key="16">
    <source>
        <dbReference type="Proteomes" id="UP000038040"/>
    </source>
</evidence>
<dbReference type="PRINTS" id="PR00047">
    <property type="entry name" value="STROIDFINGER"/>
</dbReference>
<proteinExistence type="inferred from homology"/>
<evidence type="ECO:0000313" key="15">
    <source>
        <dbReference type="EMBL" id="VDN60089.1"/>
    </source>
</evidence>
<dbReference type="GO" id="GO:0008270">
    <property type="term" value="F:zinc ion binding"/>
    <property type="evidence" value="ECO:0007669"/>
    <property type="project" value="UniProtKB-KW"/>
</dbReference>
<dbReference type="InterPro" id="IPR035500">
    <property type="entry name" value="NHR-like_dom_sf"/>
</dbReference>
<keyword evidence="3 12" id="KW-0479">Metal-binding</keyword>
<evidence type="ECO:0000313" key="18">
    <source>
        <dbReference type="WBParaSite" id="DME_0000742401-mRNA-1"/>
    </source>
</evidence>
<accession>A0A0N4UIJ1</accession>
<protein>
    <submittedName>
        <fullName evidence="18">Nuclear receptor domain-containing protein</fullName>
    </submittedName>
</protein>
<reference evidence="15 17" key="2">
    <citation type="submission" date="2018-11" db="EMBL/GenBank/DDBJ databases">
        <authorList>
            <consortium name="Pathogen Informatics"/>
        </authorList>
    </citation>
    <scope>NUCLEOTIDE SEQUENCE [LARGE SCALE GENOMIC DNA]</scope>
</reference>
<comment type="function">
    <text evidence="11">Orphan nuclear receptor.</text>
</comment>
<evidence type="ECO:0000256" key="12">
    <source>
        <dbReference type="RuleBase" id="RU004334"/>
    </source>
</evidence>
<dbReference type="InterPro" id="IPR013088">
    <property type="entry name" value="Znf_NHR/GATA"/>
</dbReference>
<feature type="domain" description="NR LBD" evidence="14">
    <location>
        <begin position="128"/>
        <end position="397"/>
    </location>
</feature>
<evidence type="ECO:0000256" key="3">
    <source>
        <dbReference type="ARBA" id="ARBA00022723"/>
    </source>
</evidence>
<name>A0A0N4UIJ1_DRAME</name>
<dbReference type="PANTHER" id="PTHR47519">
    <property type="entry name" value="NUCLEAR HORMONE RECEPTOR FAMILY MEMBER NHR-31-RELATED"/>
    <property type="match status" value="1"/>
</dbReference>
<dbReference type="CDD" id="cd06157">
    <property type="entry name" value="NR_LBD"/>
    <property type="match status" value="1"/>
</dbReference>
<keyword evidence="6 12" id="KW-0805">Transcription regulation</keyword>
<dbReference type="InterPro" id="IPR001723">
    <property type="entry name" value="Nuclear_hrmn_rcpt"/>
</dbReference>
<evidence type="ECO:0000256" key="2">
    <source>
        <dbReference type="ARBA" id="ARBA00005993"/>
    </source>
</evidence>
<organism evidence="16 18">
    <name type="scientific">Dracunculus medinensis</name>
    <name type="common">Guinea worm</name>
    <dbReference type="NCBI Taxonomy" id="318479"/>
    <lineage>
        <taxon>Eukaryota</taxon>
        <taxon>Metazoa</taxon>
        <taxon>Ecdysozoa</taxon>
        <taxon>Nematoda</taxon>
        <taxon>Chromadorea</taxon>
        <taxon>Rhabditida</taxon>
        <taxon>Spirurina</taxon>
        <taxon>Dracunculoidea</taxon>
        <taxon>Dracunculidae</taxon>
        <taxon>Dracunculus</taxon>
    </lineage>
</organism>
<keyword evidence="17" id="KW-1185">Reference proteome</keyword>
<evidence type="ECO:0000256" key="11">
    <source>
        <dbReference type="ARBA" id="ARBA00037512"/>
    </source>
</evidence>
<evidence type="ECO:0000256" key="6">
    <source>
        <dbReference type="ARBA" id="ARBA00023015"/>
    </source>
</evidence>
<dbReference type="Pfam" id="PF00105">
    <property type="entry name" value="zf-C4"/>
    <property type="match status" value="1"/>
</dbReference>
<dbReference type="InterPro" id="IPR052496">
    <property type="entry name" value="Orphan_Nuclear_Rcpt"/>
</dbReference>
<comment type="subcellular location">
    <subcellularLocation>
        <location evidence="1 12">Nucleus</location>
    </subcellularLocation>
</comment>
<keyword evidence="5 12" id="KW-0862">Zinc</keyword>
<dbReference type="EMBL" id="UYYG01001200">
    <property type="protein sequence ID" value="VDN60089.1"/>
    <property type="molecule type" value="Genomic_DNA"/>
</dbReference>
<feature type="domain" description="Nuclear receptor" evidence="13">
    <location>
        <begin position="12"/>
        <end position="87"/>
    </location>
</feature>
<evidence type="ECO:0000259" key="14">
    <source>
        <dbReference type="PROSITE" id="PS51843"/>
    </source>
</evidence>
<evidence type="ECO:0000256" key="1">
    <source>
        <dbReference type="ARBA" id="ARBA00004123"/>
    </source>
</evidence>
<dbReference type="Pfam" id="PF00104">
    <property type="entry name" value="Hormone_recep"/>
    <property type="match status" value="1"/>
</dbReference>
<dbReference type="PROSITE" id="PS51030">
    <property type="entry name" value="NUCLEAR_REC_DBD_2"/>
    <property type="match status" value="1"/>
</dbReference>
<dbReference type="AlphaFoldDB" id="A0A0N4UIJ1"/>
<keyword evidence="8 12" id="KW-0804">Transcription</keyword>
<dbReference type="GO" id="GO:0005634">
    <property type="term" value="C:nucleus"/>
    <property type="evidence" value="ECO:0007669"/>
    <property type="project" value="UniProtKB-SubCell"/>
</dbReference>
<dbReference type="PROSITE" id="PS00031">
    <property type="entry name" value="NUCLEAR_REC_DBD_1"/>
    <property type="match status" value="1"/>
</dbReference>
<dbReference type="PROSITE" id="PS51843">
    <property type="entry name" value="NR_LBD"/>
    <property type="match status" value="1"/>
</dbReference>
<keyword evidence="9 12" id="KW-0675">Receptor</keyword>